<keyword evidence="3" id="KW-1185">Reference proteome</keyword>
<dbReference type="CDD" id="cd01990">
    <property type="entry name" value="LarE-like"/>
    <property type="match status" value="1"/>
</dbReference>
<reference evidence="2 3" key="1">
    <citation type="journal article" date="2011" name="Stand. Genomic Sci.">
        <title>Complete genome sequence of Desulfobulbus propionicus type strain (1pr3).</title>
        <authorList>
            <person name="Pagani I."/>
            <person name="Lapidus A."/>
            <person name="Nolan M."/>
            <person name="Lucas S."/>
            <person name="Hammon N."/>
            <person name="Deshpande S."/>
            <person name="Cheng J.F."/>
            <person name="Chertkov O."/>
            <person name="Davenport K."/>
            <person name="Tapia R."/>
            <person name="Han C."/>
            <person name="Goodwin L."/>
            <person name="Pitluck S."/>
            <person name="Liolios K."/>
            <person name="Mavromatis K."/>
            <person name="Ivanova N."/>
            <person name="Mikhailova N."/>
            <person name="Pati A."/>
            <person name="Chen A."/>
            <person name="Palaniappan K."/>
            <person name="Land M."/>
            <person name="Hauser L."/>
            <person name="Chang Y.J."/>
            <person name="Jeffries C.D."/>
            <person name="Detter J.C."/>
            <person name="Brambilla E."/>
            <person name="Kannan K.P."/>
            <person name="Djao O.D."/>
            <person name="Rohde M."/>
            <person name="Pukall R."/>
            <person name="Spring S."/>
            <person name="Goker M."/>
            <person name="Sikorski J."/>
            <person name="Woyke T."/>
            <person name="Bristow J."/>
            <person name="Eisen J.A."/>
            <person name="Markowitz V."/>
            <person name="Hugenholtz P."/>
            <person name="Kyrpides N.C."/>
            <person name="Klenk H.P."/>
        </authorList>
    </citation>
    <scope>NUCLEOTIDE SEQUENCE [LARGE SCALE GENOMIC DNA]</scope>
    <source>
        <strain evidence="3">ATCC 33891 / DSM 2032 / 1pr3</strain>
    </source>
</reference>
<evidence type="ECO:0000256" key="1">
    <source>
        <dbReference type="PIRSR" id="PIRSR006661-1"/>
    </source>
</evidence>
<evidence type="ECO:0000313" key="2">
    <source>
        <dbReference type="EMBL" id="ADW17690.1"/>
    </source>
</evidence>
<dbReference type="PIRSF" id="PIRSF006661">
    <property type="entry name" value="PP-lp_UCP006661"/>
    <property type="match status" value="1"/>
</dbReference>
<dbReference type="EMBL" id="CP002364">
    <property type="protein sequence ID" value="ADW17690.1"/>
    <property type="molecule type" value="Genomic_DNA"/>
</dbReference>
<dbReference type="PANTHER" id="PTHR43169">
    <property type="entry name" value="EXSB FAMILY PROTEIN"/>
    <property type="match status" value="1"/>
</dbReference>
<dbReference type="AlphaFoldDB" id="A0A7U3YLP9"/>
<dbReference type="PANTHER" id="PTHR43169:SF2">
    <property type="entry name" value="NAD_GMP SYNTHASE DOMAIN-CONTAINING PROTEIN"/>
    <property type="match status" value="1"/>
</dbReference>
<dbReference type="SUPFAM" id="SSF52402">
    <property type="entry name" value="Adenine nucleotide alpha hydrolases-like"/>
    <property type="match status" value="1"/>
</dbReference>
<dbReference type="Gene3D" id="3.40.50.620">
    <property type="entry name" value="HUPs"/>
    <property type="match status" value="1"/>
</dbReference>
<accession>A0A7U3YLP9</accession>
<protein>
    <recommendedName>
        <fullName evidence="4">TIGR00268 family protein</fullName>
    </recommendedName>
</protein>
<proteinExistence type="predicted"/>
<dbReference type="Proteomes" id="UP000006365">
    <property type="component" value="Chromosome"/>
</dbReference>
<name>A0A7U3YLP9_DESPD</name>
<dbReference type="NCBIfam" id="TIGR00268">
    <property type="entry name" value="ATP-dependent sacrificial sulfur transferase LarE"/>
    <property type="match status" value="1"/>
</dbReference>
<feature type="active site" description="Nucleophile and sulfur donor" evidence="1">
    <location>
        <position position="180"/>
    </location>
</feature>
<organism evidence="2 3">
    <name type="scientific">Desulfobulbus propionicus (strain ATCC 33891 / DSM 2032 / VKM B-1956 / 1pr3)</name>
    <dbReference type="NCBI Taxonomy" id="577650"/>
    <lineage>
        <taxon>Bacteria</taxon>
        <taxon>Pseudomonadati</taxon>
        <taxon>Thermodesulfobacteriota</taxon>
        <taxon>Desulfobulbia</taxon>
        <taxon>Desulfobulbales</taxon>
        <taxon>Desulfobulbaceae</taxon>
        <taxon>Desulfobulbus</taxon>
    </lineage>
</organism>
<gene>
    <name evidence="2" type="ordered locus">Despr_1536</name>
</gene>
<dbReference type="InterPro" id="IPR005232">
    <property type="entry name" value="LarE"/>
</dbReference>
<sequence length="266" mass="29972">MHLDDKTTRLRSILQAHGRVAVAFSGGTDSSLLAKCALDTLGAGNVLLLFGESALLPSREIDRAIHWSSRNGYPRGVAMVRLEVHPLRWKEFVVNAEDRCYSCKFRLYSLFREQLEKHGVSVLLDGTNTDDLKSHRPGLRAIHQLGVQTPLVQAGFDKADVRQLSQQLGLTDWDQPSASCLATRIPCGMPITVERLRQIEQWEEELRRFGFVGCRVRLENETGSRVCIQLRAADFASFSMHTHRPAMVRFFHNHGVDTVLLDLVGR</sequence>
<dbReference type="GO" id="GO:0016783">
    <property type="term" value="F:sulfurtransferase activity"/>
    <property type="evidence" value="ECO:0007669"/>
    <property type="project" value="InterPro"/>
</dbReference>
<evidence type="ECO:0000313" key="3">
    <source>
        <dbReference type="Proteomes" id="UP000006365"/>
    </source>
</evidence>
<dbReference type="KEGG" id="dpr:Despr_1536"/>
<dbReference type="RefSeq" id="WP_015724231.1">
    <property type="nucleotide sequence ID" value="NC_014972.1"/>
</dbReference>
<dbReference type="InterPro" id="IPR052188">
    <property type="entry name" value="Ni-pincer_cofactor_biosynth"/>
</dbReference>
<dbReference type="InterPro" id="IPR014729">
    <property type="entry name" value="Rossmann-like_a/b/a_fold"/>
</dbReference>
<evidence type="ECO:0008006" key="4">
    <source>
        <dbReference type="Google" id="ProtNLM"/>
    </source>
</evidence>